<keyword evidence="3" id="KW-0732">Signal</keyword>
<dbReference type="KEGG" id="bana:BARAN1_0724"/>
<sequence length="339" mass="36117">MRTLTVLAVVTAVPIVSLAAPLKVSLPPAMGAVPVVMATAWDLFRAEGIEVELIPLPSQRDRMLAFQAGQVDAIVTDLTGAILLVASAPREAVIGGTAFSPEPAKDHLAFITPPALSRIATWDDLMARIASGSRVQIAVPRQSDLEFVVDGVFQECGVTVPADLYIGQDDLLVNSTWTLLGMVAVGVLPRPHADYILTYTFPGKPTLTVLTWVPGASFPPEVFVVRRSLLESQPEILAAFFRAVRQSVAQLNSEDRESVVAAALPWAVDLFFPGSGPETAAPEVRTQIEAAIAAIVIPTFPAPGAVDPEVYDRVMAWALGKNYLRSPLPYEAAVVPPPG</sequence>
<reference evidence="5" key="1">
    <citation type="submission" date="2018-05" db="EMBL/GenBank/DDBJ databases">
        <authorList>
            <person name="Hao L."/>
        </authorList>
    </citation>
    <scope>NUCLEOTIDE SEQUENCE [LARGE SCALE GENOMIC DNA]</scope>
</reference>
<accession>A0A2X3KVY8</accession>
<dbReference type="PANTHER" id="PTHR30024">
    <property type="entry name" value="ALIPHATIC SULFONATES-BINDING PROTEIN-RELATED"/>
    <property type="match status" value="1"/>
</dbReference>
<dbReference type="RefSeq" id="WP_122030931.1">
    <property type="nucleotide sequence ID" value="NZ_LS483254.1"/>
</dbReference>
<dbReference type="Proteomes" id="UP000249818">
    <property type="component" value="Chromosome BARAN1"/>
</dbReference>
<evidence type="ECO:0000256" key="1">
    <source>
        <dbReference type="ARBA" id="ARBA00004418"/>
    </source>
</evidence>
<dbReference type="AlphaFoldDB" id="A0A2X3KVY8"/>
<gene>
    <name evidence="4" type="ORF">BARAN1_0724</name>
</gene>
<proteinExistence type="inferred from homology"/>
<evidence type="ECO:0000313" key="4">
    <source>
        <dbReference type="EMBL" id="SQD92748.1"/>
    </source>
</evidence>
<dbReference type="EMBL" id="LS483254">
    <property type="protein sequence ID" value="SQD92748.1"/>
    <property type="molecule type" value="Genomic_DNA"/>
</dbReference>
<evidence type="ECO:0000256" key="2">
    <source>
        <dbReference type="ARBA" id="ARBA00010742"/>
    </source>
</evidence>
<comment type="subcellular location">
    <subcellularLocation>
        <location evidence="1">Periplasm</location>
    </subcellularLocation>
</comment>
<evidence type="ECO:0000313" key="5">
    <source>
        <dbReference type="Proteomes" id="UP000249818"/>
    </source>
</evidence>
<dbReference type="Gene3D" id="3.40.190.10">
    <property type="entry name" value="Periplasmic binding protein-like II"/>
    <property type="match status" value="2"/>
</dbReference>
<organism evidence="4 5">
    <name type="scientific">Candidatus Bipolaricaulis anaerobius</name>
    <dbReference type="NCBI Taxonomy" id="2026885"/>
    <lineage>
        <taxon>Bacteria</taxon>
        <taxon>Candidatus Bipolaricaulota</taxon>
        <taxon>Candidatus Bipolaricaulia</taxon>
        <taxon>Candidatus Bipolaricaulales</taxon>
        <taxon>Candidatus Bipolaricaulaceae</taxon>
        <taxon>Candidatus Bipolaricaulis</taxon>
    </lineage>
</organism>
<dbReference type="SUPFAM" id="SSF53850">
    <property type="entry name" value="Periplasmic binding protein-like II"/>
    <property type="match status" value="1"/>
</dbReference>
<dbReference type="PANTHER" id="PTHR30024:SF47">
    <property type="entry name" value="TAURINE-BINDING PERIPLASMIC PROTEIN"/>
    <property type="match status" value="1"/>
</dbReference>
<comment type="similarity">
    <text evidence="2">Belongs to the bacterial solute-binding protein SsuA/TauA family.</text>
</comment>
<name>A0A2X3KVY8_9BACT</name>
<protein>
    <submittedName>
        <fullName evidence="4">Putative Sulfonate/nitrate/taurine transport system substrate-binding protein</fullName>
    </submittedName>
</protein>
<dbReference type="GO" id="GO:0042597">
    <property type="term" value="C:periplasmic space"/>
    <property type="evidence" value="ECO:0007669"/>
    <property type="project" value="UniProtKB-SubCell"/>
</dbReference>
<evidence type="ECO:0000256" key="3">
    <source>
        <dbReference type="ARBA" id="ARBA00022729"/>
    </source>
</evidence>
<dbReference type="OrthoDB" id="9815602at2"/>
<keyword evidence="5" id="KW-1185">Reference proteome</keyword>